<evidence type="ECO:0000259" key="10">
    <source>
        <dbReference type="PROSITE" id="PS51186"/>
    </source>
</evidence>
<keyword evidence="2" id="KW-0808">Transferase</keyword>
<comment type="subcellular location">
    <subcellularLocation>
        <location evidence="1">Membrane</location>
    </subcellularLocation>
</comment>
<dbReference type="EMBL" id="CP067089">
    <property type="protein sequence ID" value="QQO09405.1"/>
    <property type="molecule type" value="Genomic_DNA"/>
</dbReference>
<evidence type="ECO:0000313" key="12">
    <source>
        <dbReference type="Proteomes" id="UP000595917"/>
    </source>
</evidence>
<name>A0A7T7XN40_9SPIR</name>
<evidence type="ECO:0000256" key="5">
    <source>
        <dbReference type="ARBA" id="ARBA00023136"/>
    </source>
</evidence>
<evidence type="ECO:0000256" key="3">
    <source>
        <dbReference type="ARBA" id="ARBA00022692"/>
    </source>
</evidence>
<sequence length="157" mass="17719">MNLSFELLEDPKAAVPDLLLDADPSEAMVDDYLSRGVCYAVRLDGEIAGEIVLLKTRPRTMEIMNVAVKESLRCRGIGKALVLFGIEKARESGCRTVEIGTGNPGLYQMMLYQRCGFRIVGVDFDFFRRNYPEPIFEGDIECRDMIRMSLDLETPND</sequence>
<keyword evidence="5" id="KW-0472">Membrane</keyword>
<evidence type="ECO:0000313" key="11">
    <source>
        <dbReference type="EMBL" id="QQO09405.1"/>
    </source>
</evidence>
<dbReference type="Pfam" id="PF00583">
    <property type="entry name" value="Acetyltransf_1"/>
    <property type="match status" value="1"/>
</dbReference>
<dbReference type="InterPro" id="IPR016181">
    <property type="entry name" value="Acyl_CoA_acyltransferase"/>
</dbReference>
<comment type="similarity">
    <text evidence="8">Belongs to the camello family.</text>
</comment>
<dbReference type="AlphaFoldDB" id="A0A7T7XN40"/>
<dbReference type="PROSITE" id="PS51186">
    <property type="entry name" value="GNAT"/>
    <property type="match status" value="1"/>
</dbReference>
<keyword evidence="6" id="KW-0012">Acyltransferase</keyword>
<keyword evidence="4" id="KW-1133">Transmembrane helix</keyword>
<dbReference type="PANTHER" id="PTHR13947">
    <property type="entry name" value="GNAT FAMILY N-ACETYLTRANSFERASE"/>
    <property type="match status" value="1"/>
</dbReference>
<comment type="function">
    <text evidence="7">Probable acetyltransferase.</text>
</comment>
<evidence type="ECO:0000256" key="1">
    <source>
        <dbReference type="ARBA" id="ARBA00004370"/>
    </source>
</evidence>
<evidence type="ECO:0000256" key="4">
    <source>
        <dbReference type="ARBA" id="ARBA00022989"/>
    </source>
</evidence>
<dbReference type="InterPro" id="IPR050769">
    <property type="entry name" value="NAT_camello-type"/>
</dbReference>
<evidence type="ECO:0000256" key="6">
    <source>
        <dbReference type="ARBA" id="ARBA00023315"/>
    </source>
</evidence>
<accession>A0A7T7XN40</accession>
<evidence type="ECO:0000256" key="9">
    <source>
        <dbReference type="ARBA" id="ARBA00040241"/>
    </source>
</evidence>
<evidence type="ECO:0000256" key="8">
    <source>
        <dbReference type="ARBA" id="ARBA00038470"/>
    </source>
</evidence>
<protein>
    <recommendedName>
        <fullName evidence="9">Probable N-acetyltransferase 14</fullName>
    </recommendedName>
</protein>
<dbReference type="CDD" id="cd04301">
    <property type="entry name" value="NAT_SF"/>
    <property type="match status" value="1"/>
</dbReference>
<dbReference type="InterPro" id="IPR000182">
    <property type="entry name" value="GNAT_dom"/>
</dbReference>
<organism evidence="11 12">
    <name type="scientific">Breznakiella homolactica</name>
    <dbReference type="NCBI Taxonomy" id="2798577"/>
    <lineage>
        <taxon>Bacteria</taxon>
        <taxon>Pseudomonadati</taxon>
        <taxon>Spirochaetota</taxon>
        <taxon>Spirochaetia</taxon>
        <taxon>Spirochaetales</taxon>
        <taxon>Breznakiellaceae</taxon>
        <taxon>Breznakiella</taxon>
    </lineage>
</organism>
<dbReference type="KEGG" id="bhc:JFL75_00335"/>
<feature type="domain" description="N-acetyltransferase" evidence="10">
    <location>
        <begin position="1"/>
        <end position="153"/>
    </location>
</feature>
<proteinExistence type="inferred from homology"/>
<dbReference type="Gene3D" id="3.40.630.30">
    <property type="match status" value="1"/>
</dbReference>
<dbReference type="GO" id="GO:0008080">
    <property type="term" value="F:N-acetyltransferase activity"/>
    <property type="evidence" value="ECO:0007669"/>
    <property type="project" value="InterPro"/>
</dbReference>
<evidence type="ECO:0000256" key="2">
    <source>
        <dbReference type="ARBA" id="ARBA00022679"/>
    </source>
</evidence>
<keyword evidence="12" id="KW-1185">Reference proteome</keyword>
<evidence type="ECO:0000256" key="7">
    <source>
        <dbReference type="ARBA" id="ARBA00037582"/>
    </source>
</evidence>
<dbReference type="GO" id="GO:0016020">
    <property type="term" value="C:membrane"/>
    <property type="evidence" value="ECO:0007669"/>
    <property type="project" value="UniProtKB-SubCell"/>
</dbReference>
<dbReference type="RefSeq" id="WP_215626708.1">
    <property type="nucleotide sequence ID" value="NZ_CP067089.2"/>
</dbReference>
<reference evidence="11" key="1">
    <citation type="submission" date="2021-01" db="EMBL/GenBank/DDBJ databases">
        <title>Description of Breznakiella homolactica.</title>
        <authorList>
            <person name="Song Y."/>
            <person name="Brune A."/>
        </authorList>
    </citation>
    <scope>NUCLEOTIDE SEQUENCE</scope>
    <source>
        <strain evidence="11">RmG30</strain>
    </source>
</reference>
<dbReference type="SUPFAM" id="SSF55729">
    <property type="entry name" value="Acyl-CoA N-acyltransferases (Nat)"/>
    <property type="match status" value="1"/>
</dbReference>
<dbReference type="Proteomes" id="UP000595917">
    <property type="component" value="Chromosome"/>
</dbReference>
<keyword evidence="3" id="KW-0812">Transmembrane</keyword>
<dbReference type="PANTHER" id="PTHR13947:SF51">
    <property type="entry name" value="N-ACETYLTRANSFERASE 14-RELATED"/>
    <property type="match status" value="1"/>
</dbReference>
<gene>
    <name evidence="11" type="ORF">JFL75_00335</name>
</gene>